<evidence type="ECO:0000256" key="8">
    <source>
        <dbReference type="ARBA" id="ARBA00022833"/>
    </source>
</evidence>
<dbReference type="EMBL" id="LGRX02034882">
    <property type="protein sequence ID" value="KAK3236728.1"/>
    <property type="molecule type" value="Genomic_DNA"/>
</dbReference>
<dbReference type="SUPFAM" id="SSF48239">
    <property type="entry name" value="Terpenoid cyclases/Protein prenyltransferases"/>
    <property type="match status" value="1"/>
</dbReference>
<organism evidence="11 12">
    <name type="scientific">Cymbomonas tetramitiformis</name>
    <dbReference type="NCBI Taxonomy" id="36881"/>
    <lineage>
        <taxon>Eukaryota</taxon>
        <taxon>Viridiplantae</taxon>
        <taxon>Chlorophyta</taxon>
        <taxon>Pyramimonadophyceae</taxon>
        <taxon>Pyramimonadales</taxon>
        <taxon>Pyramimonadaceae</taxon>
        <taxon>Cymbomonas</taxon>
    </lineage>
</organism>
<dbReference type="GO" id="GO:0005965">
    <property type="term" value="C:protein farnesyltransferase complex"/>
    <property type="evidence" value="ECO:0007669"/>
    <property type="project" value="UniProtKB-UniRule"/>
</dbReference>
<dbReference type="InterPro" id="IPR008930">
    <property type="entry name" value="Terpenoid_cyclase/PrenylTrfase"/>
</dbReference>
<evidence type="ECO:0000259" key="10">
    <source>
        <dbReference type="Pfam" id="PF00432"/>
    </source>
</evidence>
<keyword evidence="6 9" id="KW-0479">Metal-binding</keyword>
<dbReference type="PANTHER" id="PTHR11774:SF6">
    <property type="entry name" value="PROTEIN FARNESYLTRANSFERASE SUBUNIT BETA"/>
    <property type="match status" value="1"/>
</dbReference>
<feature type="domain" description="Prenyltransferase alpha-alpha toroid" evidence="10">
    <location>
        <begin position="46"/>
        <end position="419"/>
    </location>
</feature>
<keyword evidence="4 9" id="KW-0637">Prenyltransferase</keyword>
<keyword evidence="7" id="KW-0677">Repeat</keyword>
<name>A0AAE0BHH4_9CHLO</name>
<dbReference type="PANTHER" id="PTHR11774">
    <property type="entry name" value="GERANYLGERANYL TRANSFERASE TYPE BETA SUBUNIT"/>
    <property type="match status" value="1"/>
</dbReference>
<evidence type="ECO:0000256" key="6">
    <source>
        <dbReference type="ARBA" id="ARBA00022723"/>
    </source>
</evidence>
<evidence type="ECO:0000256" key="3">
    <source>
        <dbReference type="ARBA" id="ARBA00015798"/>
    </source>
</evidence>
<comment type="function">
    <text evidence="9">Catalyzes the transfer of a farnesyl moiety from farnesyl diphosphate to a cysteine at the fourth position from the C-terminus of several proteins. The beta subunit is responsible for peptide-binding.</text>
</comment>
<evidence type="ECO:0000256" key="2">
    <source>
        <dbReference type="ARBA" id="ARBA00012702"/>
    </source>
</evidence>
<dbReference type="GO" id="GO:0097354">
    <property type="term" value="P:prenylation"/>
    <property type="evidence" value="ECO:0007669"/>
    <property type="project" value="UniProtKB-UniRule"/>
</dbReference>
<dbReference type="Pfam" id="PF00432">
    <property type="entry name" value="Prenyltrans"/>
    <property type="match status" value="1"/>
</dbReference>
<dbReference type="InterPro" id="IPR001330">
    <property type="entry name" value="Prenyltrans"/>
</dbReference>
<dbReference type="Gene3D" id="1.50.10.20">
    <property type="match status" value="1"/>
</dbReference>
<reference evidence="11 12" key="1">
    <citation type="journal article" date="2015" name="Genome Biol. Evol.">
        <title>Comparative Genomics of a Bacterivorous Green Alga Reveals Evolutionary Causalities and Consequences of Phago-Mixotrophic Mode of Nutrition.</title>
        <authorList>
            <person name="Burns J.A."/>
            <person name="Paasch A."/>
            <person name="Narechania A."/>
            <person name="Kim E."/>
        </authorList>
    </citation>
    <scope>NUCLEOTIDE SEQUENCE [LARGE SCALE GENOMIC DNA]</scope>
    <source>
        <strain evidence="11 12">PLY_AMNH</strain>
    </source>
</reference>
<evidence type="ECO:0000313" key="11">
    <source>
        <dbReference type="EMBL" id="KAK3236728.1"/>
    </source>
</evidence>
<dbReference type="InterPro" id="IPR026872">
    <property type="entry name" value="FTB"/>
</dbReference>
<dbReference type="EC" id="2.5.1.58" evidence="2 9"/>
<dbReference type="InterPro" id="IPR045089">
    <property type="entry name" value="PGGT1B-like"/>
</dbReference>
<sequence length="440" mass="48452">MTTAASDLPMDTLTSIDQQDLEERIEVFYQKFLQLSAKERNETLVLLRKQHTQYLLKGIRRLSEAHRVLDASRPWLCYWITHALTLMGETEEFNADLKSDVVDFLSRCQDKNGGFGGGPGQIPHLASTYAAVCALLTIGTEEALASIDRTATYKFLIRQKVPSDIPVIGGGFRMHDDGEVDIRGTYTALAVAHMLDIKTDVITAGVAAYVERCQTYEGGIGGEPCTEAHGGYTFCGLASHVLLDCKTKLDIPSILRWATARQGAVEGGFMGRTNKLVDGCYSFWQGGIFPLLNRLVPKLQESSVQCTMERVQAAMEQQPRVGRENSASTIFSAAQVDEVGSECALYNPRGLQAWILICCQVETGGLRDKPGESKDYYHTCYCLSGLSVAQHSDAGKSRLGDFSTEGDLPLEKTEPLLNIVEKNVKFAEAYWNAHPFVPST</sequence>
<evidence type="ECO:0000313" key="12">
    <source>
        <dbReference type="Proteomes" id="UP001190700"/>
    </source>
</evidence>
<comment type="similarity">
    <text evidence="1 9">Belongs to the protein prenyltransferase subunit beta family.</text>
</comment>
<proteinExistence type="inferred from homology"/>
<keyword evidence="8 9" id="KW-0862">Zinc</keyword>
<comment type="cofactor">
    <cofactor evidence="9">
        <name>Zn(2+)</name>
        <dbReference type="ChEBI" id="CHEBI:29105"/>
    </cofactor>
    <text evidence="9">Binds 1 zinc ion per subunit.</text>
</comment>
<evidence type="ECO:0000256" key="1">
    <source>
        <dbReference type="ARBA" id="ARBA00010497"/>
    </source>
</evidence>
<comment type="catalytic activity">
    <reaction evidence="9">
        <text>L-cysteinyl-[protein] + (2E,6E)-farnesyl diphosphate = S-(2E,6E)-farnesyl-L-cysteinyl-[protein] + diphosphate</text>
        <dbReference type="Rhea" id="RHEA:13345"/>
        <dbReference type="Rhea" id="RHEA-COMP:10131"/>
        <dbReference type="Rhea" id="RHEA-COMP:11535"/>
        <dbReference type="ChEBI" id="CHEBI:29950"/>
        <dbReference type="ChEBI" id="CHEBI:33019"/>
        <dbReference type="ChEBI" id="CHEBI:86019"/>
        <dbReference type="ChEBI" id="CHEBI:175763"/>
    </reaction>
</comment>
<comment type="caution">
    <text evidence="11">The sequence shown here is derived from an EMBL/GenBank/DDBJ whole genome shotgun (WGS) entry which is preliminary data.</text>
</comment>
<dbReference type="AlphaFoldDB" id="A0AAE0BHH4"/>
<dbReference type="Proteomes" id="UP001190700">
    <property type="component" value="Unassembled WGS sequence"/>
</dbReference>
<dbReference type="CDD" id="cd02893">
    <property type="entry name" value="FTase"/>
    <property type="match status" value="1"/>
</dbReference>
<accession>A0AAE0BHH4</accession>
<keyword evidence="5 9" id="KW-0808">Transferase</keyword>
<gene>
    <name evidence="11" type="ORF">CYMTET_53148</name>
</gene>
<evidence type="ECO:0000256" key="4">
    <source>
        <dbReference type="ARBA" id="ARBA00022602"/>
    </source>
</evidence>
<evidence type="ECO:0000256" key="9">
    <source>
        <dbReference type="RuleBase" id="RU365056"/>
    </source>
</evidence>
<protein>
    <recommendedName>
        <fullName evidence="3 9">Protein farnesyltransferase subunit beta</fullName>
        <shortName evidence="9">FTase-beta</shortName>
        <ecNumber evidence="2 9">2.5.1.58</ecNumber>
    </recommendedName>
</protein>
<dbReference type="GO" id="GO:0008270">
    <property type="term" value="F:zinc ion binding"/>
    <property type="evidence" value="ECO:0007669"/>
    <property type="project" value="UniProtKB-UniRule"/>
</dbReference>
<evidence type="ECO:0000256" key="5">
    <source>
        <dbReference type="ARBA" id="ARBA00022679"/>
    </source>
</evidence>
<comment type="subunit">
    <text evidence="9">Heterodimer of FTA and FTB.</text>
</comment>
<evidence type="ECO:0000256" key="7">
    <source>
        <dbReference type="ARBA" id="ARBA00022737"/>
    </source>
</evidence>
<dbReference type="GO" id="GO:0004660">
    <property type="term" value="F:protein farnesyltransferase activity"/>
    <property type="evidence" value="ECO:0007669"/>
    <property type="project" value="UniProtKB-UniRule"/>
</dbReference>
<keyword evidence="12" id="KW-1185">Reference proteome</keyword>